<dbReference type="Pfam" id="PF22013">
    <property type="entry name" value="PG_1098_Fer"/>
    <property type="match status" value="1"/>
</dbReference>
<dbReference type="SUPFAM" id="SSF53335">
    <property type="entry name" value="S-adenosyl-L-methionine-dependent methyltransferases"/>
    <property type="match status" value="1"/>
</dbReference>
<dbReference type="PANTHER" id="PTHR14741:SF32">
    <property type="entry name" value="TRIMETHYLGUANOSINE SYNTHASE"/>
    <property type="match status" value="1"/>
</dbReference>
<dbReference type="EMBL" id="QRKC01000007">
    <property type="protein sequence ID" value="RHH75774.1"/>
    <property type="molecule type" value="Genomic_DNA"/>
</dbReference>
<name>A0A3R6DHF2_9BACT</name>
<dbReference type="Gene3D" id="3.40.50.150">
    <property type="entry name" value="Vaccinia Virus protein VP39"/>
    <property type="match status" value="1"/>
</dbReference>
<dbReference type="EMBL" id="QSEF01000003">
    <property type="protein sequence ID" value="RGZ50739.1"/>
    <property type="molecule type" value="Genomic_DNA"/>
</dbReference>
<dbReference type="AlphaFoldDB" id="A0A3R6DHF2"/>
<keyword evidence="3" id="KW-0489">Methyltransferase</keyword>
<dbReference type="GO" id="GO:0008168">
    <property type="term" value="F:methyltransferase activity"/>
    <property type="evidence" value="ECO:0007669"/>
    <property type="project" value="UniProtKB-KW"/>
</dbReference>
<dbReference type="Proteomes" id="UP000285173">
    <property type="component" value="Unassembled WGS sequence"/>
</dbReference>
<evidence type="ECO:0000313" key="3">
    <source>
        <dbReference type="EMBL" id="RGZ50739.1"/>
    </source>
</evidence>
<gene>
    <name evidence="4" type="ORF">DW191_14930</name>
    <name evidence="3" type="ORF">DW986_02680</name>
</gene>
<dbReference type="Pfam" id="PF18096">
    <property type="entry name" value="Thump_like"/>
    <property type="match status" value="1"/>
</dbReference>
<evidence type="ECO:0000313" key="6">
    <source>
        <dbReference type="Proteomes" id="UP000285173"/>
    </source>
</evidence>
<protein>
    <submittedName>
        <fullName evidence="3">SAM-dependent methyltransferase</fullName>
    </submittedName>
</protein>
<organism evidence="3 6">
    <name type="scientific">Parabacteroides merdae</name>
    <dbReference type="NCBI Taxonomy" id="46503"/>
    <lineage>
        <taxon>Bacteria</taxon>
        <taxon>Pseudomonadati</taxon>
        <taxon>Bacteroidota</taxon>
        <taxon>Bacteroidia</taxon>
        <taxon>Bacteroidales</taxon>
        <taxon>Tannerellaceae</taxon>
        <taxon>Parabacteroides</taxon>
    </lineage>
</organism>
<dbReference type="Proteomes" id="UP000283732">
    <property type="component" value="Unassembled WGS sequence"/>
</dbReference>
<dbReference type="GO" id="GO:0032259">
    <property type="term" value="P:methylation"/>
    <property type="evidence" value="ECO:0007669"/>
    <property type="project" value="UniProtKB-KW"/>
</dbReference>
<accession>A0A3R6DHF2</accession>
<evidence type="ECO:0000313" key="5">
    <source>
        <dbReference type="Proteomes" id="UP000283732"/>
    </source>
</evidence>
<feature type="domain" description="THUMP-like" evidence="1">
    <location>
        <begin position="322"/>
        <end position="393"/>
    </location>
</feature>
<dbReference type="Gene3D" id="1.10.10.1110">
    <property type="entry name" value="Methyltransferase PG1098, N-terminal domain"/>
    <property type="match status" value="1"/>
</dbReference>
<feature type="domain" description="PG-1098 ferredoxin-like" evidence="2">
    <location>
        <begin position="278"/>
        <end position="321"/>
    </location>
</feature>
<dbReference type="InterPro" id="IPR054168">
    <property type="entry name" value="PG_1098_Fer"/>
</dbReference>
<comment type="caution">
    <text evidence="3">The sequence shown here is derived from an EMBL/GenBank/DDBJ whole genome shotgun (WGS) entry which is preliminary data.</text>
</comment>
<dbReference type="RefSeq" id="WP_122202612.1">
    <property type="nucleotide sequence ID" value="NZ_QRKC01000007.1"/>
</dbReference>
<dbReference type="InterPro" id="IPR029063">
    <property type="entry name" value="SAM-dependent_MTases_sf"/>
</dbReference>
<proteinExistence type="predicted"/>
<sequence>MELTTSHIQFIKDHATDDLTRLLLSAAKYPGMDIPFLVDQIAVRRQIREKLPSWFENGQLVFPAKIAAEQCSSEQTAAYKQELIGESWTICDLTGGLGIDSYFLSRKAKHLTYIERFPVYCEAAKHNFSVLEANNITIINADAAQVVDTLPEVDAFYIDPARRGESNKRVFALQDCEPNLPGLLPELLKRSPRVIAKLSPMADIQMTLELLPGTTSVHVLSVRNECKELLFVVEREADGREPSVRCINFGLDGMQSFSFTLEEERSAVLVPAGQVGTYLYEPNASVLKAGAFKQIAVRTGVKKLQVNSHLYTSDHLVSDFPGRRFRVDEVLSFTGKLCKGLSKTIPQANITVRNFPLSVEELRKRTKITDGGHVYLFATTLVDGEKVLVKCSKA</sequence>
<dbReference type="CDD" id="cd02440">
    <property type="entry name" value="AdoMet_MTases"/>
    <property type="match status" value="1"/>
</dbReference>
<reference evidence="5 6" key="1">
    <citation type="submission" date="2018-08" db="EMBL/GenBank/DDBJ databases">
        <title>A genome reference for cultivated species of the human gut microbiota.</title>
        <authorList>
            <person name="Zou Y."/>
            <person name="Xue W."/>
            <person name="Luo G."/>
        </authorList>
    </citation>
    <scope>NUCLEOTIDE SEQUENCE [LARGE SCALE GENOMIC DNA]</scope>
    <source>
        <strain evidence="4 5">AM16-50</strain>
        <strain evidence="3 6">AM50-15</strain>
    </source>
</reference>
<keyword evidence="3" id="KW-0808">Transferase</keyword>
<evidence type="ECO:0000259" key="1">
    <source>
        <dbReference type="Pfam" id="PF18096"/>
    </source>
</evidence>
<evidence type="ECO:0000313" key="4">
    <source>
        <dbReference type="EMBL" id="RHH75774.1"/>
    </source>
</evidence>
<dbReference type="PANTHER" id="PTHR14741">
    <property type="entry name" value="S-ADENOSYLMETHIONINE-DEPENDENT METHYLTRANSFERASE RELATED"/>
    <property type="match status" value="1"/>
</dbReference>
<evidence type="ECO:0000259" key="2">
    <source>
        <dbReference type="Pfam" id="PF22013"/>
    </source>
</evidence>
<dbReference type="InterPro" id="IPR041497">
    <property type="entry name" value="Thump-like"/>
</dbReference>